<evidence type="ECO:0000256" key="3">
    <source>
        <dbReference type="ARBA" id="ARBA00022475"/>
    </source>
</evidence>
<feature type="transmembrane region" description="Helical" evidence="7">
    <location>
        <begin position="438"/>
        <end position="457"/>
    </location>
</feature>
<dbReference type="PANTHER" id="PTHR30509:SF9">
    <property type="entry name" value="MULTIDRUG RESISTANCE PROTEIN MDTO"/>
    <property type="match status" value="1"/>
</dbReference>
<organism evidence="8 9">
    <name type="scientific">Pseudovibrio denitrificans</name>
    <dbReference type="NCBI Taxonomy" id="258256"/>
    <lineage>
        <taxon>Bacteria</taxon>
        <taxon>Pseudomonadati</taxon>
        <taxon>Pseudomonadota</taxon>
        <taxon>Alphaproteobacteria</taxon>
        <taxon>Hyphomicrobiales</taxon>
        <taxon>Stappiaceae</taxon>
        <taxon>Pseudovibrio</taxon>
    </lineage>
</organism>
<reference evidence="9" key="1">
    <citation type="submission" date="2016-10" db="EMBL/GenBank/DDBJ databases">
        <authorList>
            <person name="Varghese N."/>
            <person name="Submissions S."/>
        </authorList>
    </citation>
    <scope>NUCLEOTIDE SEQUENCE [LARGE SCALE GENOMIC DNA]</scope>
    <source>
        <strain evidence="9">DSM 17465</strain>
    </source>
</reference>
<evidence type="ECO:0000256" key="4">
    <source>
        <dbReference type="ARBA" id="ARBA00022692"/>
    </source>
</evidence>
<protein>
    <submittedName>
        <fullName evidence="8">Uncharacterized membrane protein YccC</fullName>
    </submittedName>
</protein>
<keyword evidence="3" id="KW-1003">Cell membrane</keyword>
<dbReference type="Proteomes" id="UP000183371">
    <property type="component" value="Unassembled WGS sequence"/>
</dbReference>
<gene>
    <name evidence="8" type="ORF">SAMN05444141_1048</name>
</gene>
<evidence type="ECO:0000256" key="2">
    <source>
        <dbReference type="ARBA" id="ARBA00022448"/>
    </source>
</evidence>
<dbReference type="InterPro" id="IPR006726">
    <property type="entry name" value="PHBA_efflux_AaeB/fusaric-R"/>
</dbReference>
<evidence type="ECO:0000256" key="1">
    <source>
        <dbReference type="ARBA" id="ARBA00004651"/>
    </source>
</evidence>
<sequence>MLLSDRAKDAIKVALAMVIAYAIALYMDWDRPYWAGLAVAFISLETSGQSFHKGLQRLGGTLLAAVMALTLLSLFPQQRWMFMIALSSYVFFCTYMMKSKHNPYFWNVAAFVTIIVAVDAAASNQPAFYTAVLRIQETALGVITYSMVSVILWPRTSSKSLVRTSKNLTKSGLALFQSTIDREFASNPHKYLQQQGEFSALQAKFADLSNIAELESYEVWEVSKQWKDTGSLWTQYERALEVWRQSFNEVDDLELETRIPWLTRYEAEITRRFKTIIDLTEGKDIKPKPLFRDFHIKEIDISGLQYFQKAALSLYIHQLDEIERITYQLHELTTVIFSENTSNQLDFHVKESTQPDVINMGQLKGALRAFLCLWVAYLSYIYFPNLPAGTVLVILAGVYSITLSSNPYLKPVSILVPGILSSAFGAFIYLLIMPHLHSFWSLGTVIFLSVFTIAYLFHTPQLILGRMFGLANFVMMTNIANHQSYSFNFVADQLLVFLIVIAIYAAISIFTFNLRPEVQYLNLLRRFFASTNFLLTEHQKEPHLEPTKLRQYIRRHHLNEVESIPHKMTGWIAGTSSGLDKHQLRRTVIILEALSIRLSVLINELKIAQSSQLYAALRKDIHDWSAQLKTDFAELVKDPTGATIGEVVRQCALSMPEMETTIAKVLEERGKDGIDLEERLNIYRILGGIRSVCRALEDYEDQSLKMDWPQLQEARF</sequence>
<feature type="transmembrane region" description="Helical" evidence="7">
    <location>
        <begin position="9"/>
        <end position="27"/>
    </location>
</feature>
<name>A0A1I7BJ04_9HYPH</name>
<feature type="transmembrane region" description="Helical" evidence="7">
    <location>
        <begin position="494"/>
        <end position="514"/>
    </location>
</feature>
<keyword evidence="4 7" id="KW-0812">Transmembrane</keyword>
<keyword evidence="9" id="KW-1185">Reference proteome</keyword>
<dbReference type="PANTHER" id="PTHR30509">
    <property type="entry name" value="P-HYDROXYBENZOIC ACID EFFLUX PUMP SUBUNIT-RELATED"/>
    <property type="match status" value="1"/>
</dbReference>
<feature type="transmembrane region" description="Helical" evidence="7">
    <location>
        <begin position="412"/>
        <end position="432"/>
    </location>
</feature>
<dbReference type="RefSeq" id="WP_054783305.1">
    <property type="nucleotide sequence ID" value="NZ_FPBD01000004.1"/>
</dbReference>
<evidence type="ECO:0000313" key="9">
    <source>
        <dbReference type="Proteomes" id="UP000183371"/>
    </source>
</evidence>
<keyword evidence="5 7" id="KW-1133">Transmembrane helix</keyword>
<feature type="transmembrane region" description="Helical" evidence="7">
    <location>
        <begin position="58"/>
        <end position="74"/>
    </location>
</feature>
<feature type="transmembrane region" description="Helical" evidence="7">
    <location>
        <begin position="104"/>
        <end position="122"/>
    </location>
</feature>
<feature type="transmembrane region" description="Helical" evidence="7">
    <location>
        <begin position="464"/>
        <end position="482"/>
    </location>
</feature>
<dbReference type="EMBL" id="FPBD01000004">
    <property type="protein sequence ID" value="SFT87176.1"/>
    <property type="molecule type" value="Genomic_DNA"/>
</dbReference>
<proteinExistence type="predicted"/>
<evidence type="ECO:0000256" key="6">
    <source>
        <dbReference type="ARBA" id="ARBA00023136"/>
    </source>
</evidence>
<feature type="transmembrane region" description="Helical" evidence="7">
    <location>
        <begin position="128"/>
        <end position="153"/>
    </location>
</feature>
<evidence type="ECO:0000313" key="8">
    <source>
        <dbReference type="EMBL" id="SFT87176.1"/>
    </source>
</evidence>
<keyword evidence="2" id="KW-0813">Transport</keyword>
<dbReference type="AlphaFoldDB" id="A0A1I7BJ04"/>
<dbReference type="GO" id="GO:0022857">
    <property type="term" value="F:transmembrane transporter activity"/>
    <property type="evidence" value="ECO:0007669"/>
    <property type="project" value="InterPro"/>
</dbReference>
<dbReference type="GO" id="GO:0005886">
    <property type="term" value="C:plasma membrane"/>
    <property type="evidence" value="ECO:0007669"/>
    <property type="project" value="UniProtKB-SubCell"/>
</dbReference>
<keyword evidence="6 7" id="KW-0472">Membrane</keyword>
<accession>A0A1I7BJ04</accession>
<evidence type="ECO:0000256" key="7">
    <source>
        <dbReference type="SAM" id="Phobius"/>
    </source>
</evidence>
<evidence type="ECO:0000256" key="5">
    <source>
        <dbReference type="ARBA" id="ARBA00022989"/>
    </source>
</evidence>
<comment type="subcellular location">
    <subcellularLocation>
        <location evidence="1">Cell membrane</location>
        <topology evidence="1">Multi-pass membrane protein</topology>
    </subcellularLocation>
</comment>
<dbReference type="Pfam" id="PF04632">
    <property type="entry name" value="FUSC"/>
    <property type="match status" value="2"/>
</dbReference>